<protein>
    <submittedName>
        <fullName evidence="2">Uncharacterized protein</fullName>
    </submittedName>
</protein>
<keyword evidence="3" id="KW-1185">Reference proteome</keyword>
<feature type="non-terminal residue" evidence="2">
    <location>
        <position position="1"/>
    </location>
</feature>
<feature type="compositionally biased region" description="Basic and acidic residues" evidence="1">
    <location>
        <begin position="25"/>
        <end position="34"/>
    </location>
</feature>
<name>A0A8E2EZ86_9PEZI</name>
<dbReference type="EMBL" id="KV749859">
    <property type="protein sequence ID" value="OCL07491.1"/>
    <property type="molecule type" value="Genomic_DNA"/>
</dbReference>
<evidence type="ECO:0000313" key="2">
    <source>
        <dbReference type="EMBL" id="OCL07491.1"/>
    </source>
</evidence>
<reference evidence="2 3" key="1">
    <citation type="journal article" date="2016" name="Nat. Commun.">
        <title>Ectomycorrhizal ecology is imprinted in the genome of the dominant symbiotic fungus Cenococcum geophilum.</title>
        <authorList>
            <consortium name="DOE Joint Genome Institute"/>
            <person name="Peter M."/>
            <person name="Kohler A."/>
            <person name="Ohm R.A."/>
            <person name="Kuo A."/>
            <person name="Krutzmann J."/>
            <person name="Morin E."/>
            <person name="Arend M."/>
            <person name="Barry K.W."/>
            <person name="Binder M."/>
            <person name="Choi C."/>
            <person name="Clum A."/>
            <person name="Copeland A."/>
            <person name="Grisel N."/>
            <person name="Haridas S."/>
            <person name="Kipfer T."/>
            <person name="LaButti K."/>
            <person name="Lindquist E."/>
            <person name="Lipzen A."/>
            <person name="Maire R."/>
            <person name="Meier B."/>
            <person name="Mihaltcheva S."/>
            <person name="Molinier V."/>
            <person name="Murat C."/>
            <person name="Poggeler S."/>
            <person name="Quandt C.A."/>
            <person name="Sperisen C."/>
            <person name="Tritt A."/>
            <person name="Tisserant E."/>
            <person name="Crous P.W."/>
            <person name="Henrissat B."/>
            <person name="Nehls U."/>
            <person name="Egli S."/>
            <person name="Spatafora J.W."/>
            <person name="Grigoriev I.V."/>
            <person name="Martin F.M."/>
        </authorList>
    </citation>
    <scope>NUCLEOTIDE SEQUENCE [LARGE SCALE GENOMIC DNA]</scope>
    <source>
        <strain evidence="2 3">CBS 207.34</strain>
    </source>
</reference>
<evidence type="ECO:0000256" key="1">
    <source>
        <dbReference type="SAM" id="MobiDB-lite"/>
    </source>
</evidence>
<accession>A0A8E2EZ86</accession>
<sequence length="171" mass="17604">DWGAKPASPGIGAACGLVIAGKESGRPAKARDGNIDLCPLLPSSGRPPPTTNDGGDDLVSEIITLPTPGPPASAMADLVGLQAQDLLETFHPSLECQAPDRLNTTLLPLDPSAARPPARHAVPDQPMSIASATPQVVILAAGLVERAGCQPGIVRTLAPPGWHFKTHTTRQ</sequence>
<proteinExistence type="predicted"/>
<gene>
    <name evidence="2" type="ORF">AOQ84DRAFT_222820</name>
</gene>
<dbReference type="AlphaFoldDB" id="A0A8E2EZ86"/>
<feature type="region of interest" description="Disordered" evidence="1">
    <location>
        <begin position="25"/>
        <end position="55"/>
    </location>
</feature>
<dbReference type="Proteomes" id="UP000250140">
    <property type="component" value="Unassembled WGS sequence"/>
</dbReference>
<organism evidence="2 3">
    <name type="scientific">Glonium stellatum</name>
    <dbReference type="NCBI Taxonomy" id="574774"/>
    <lineage>
        <taxon>Eukaryota</taxon>
        <taxon>Fungi</taxon>
        <taxon>Dikarya</taxon>
        <taxon>Ascomycota</taxon>
        <taxon>Pezizomycotina</taxon>
        <taxon>Dothideomycetes</taxon>
        <taxon>Pleosporomycetidae</taxon>
        <taxon>Gloniales</taxon>
        <taxon>Gloniaceae</taxon>
        <taxon>Glonium</taxon>
    </lineage>
</organism>
<evidence type="ECO:0000313" key="3">
    <source>
        <dbReference type="Proteomes" id="UP000250140"/>
    </source>
</evidence>